<accession>A0A1H0CD07</accession>
<keyword evidence="4 5" id="KW-0472">Membrane</keyword>
<dbReference type="GO" id="GO:0005886">
    <property type="term" value="C:plasma membrane"/>
    <property type="evidence" value="ECO:0007669"/>
    <property type="project" value="UniProtKB-SubCell"/>
</dbReference>
<evidence type="ECO:0000313" key="7">
    <source>
        <dbReference type="Proteomes" id="UP000198778"/>
    </source>
</evidence>
<dbReference type="STRING" id="745820.SAMN04488053_10250"/>
<dbReference type="InterPro" id="IPR007382">
    <property type="entry name" value="UPF0756_TM"/>
</dbReference>
<feature type="transmembrane region" description="Helical" evidence="5">
    <location>
        <begin position="85"/>
        <end position="103"/>
    </location>
</feature>
<evidence type="ECO:0000256" key="1">
    <source>
        <dbReference type="ARBA" id="ARBA00022475"/>
    </source>
</evidence>
<dbReference type="HAMAP" id="MF_01874">
    <property type="entry name" value="UPF0756"/>
    <property type="match status" value="1"/>
</dbReference>
<evidence type="ECO:0000256" key="5">
    <source>
        <dbReference type="HAMAP-Rule" id="MF_01874"/>
    </source>
</evidence>
<dbReference type="Pfam" id="PF04284">
    <property type="entry name" value="DUF441"/>
    <property type="match status" value="1"/>
</dbReference>
<dbReference type="Proteomes" id="UP000198778">
    <property type="component" value="Unassembled WGS sequence"/>
</dbReference>
<name>A0A1H0CD07_9BACI</name>
<keyword evidence="3 5" id="KW-1133">Transmembrane helix</keyword>
<keyword evidence="1 5" id="KW-1003">Cell membrane</keyword>
<evidence type="ECO:0000256" key="3">
    <source>
        <dbReference type="ARBA" id="ARBA00022989"/>
    </source>
</evidence>
<organism evidence="6 7">
    <name type="scientific">Alkalicoccus daliensis</name>
    <dbReference type="NCBI Taxonomy" id="745820"/>
    <lineage>
        <taxon>Bacteria</taxon>
        <taxon>Bacillati</taxon>
        <taxon>Bacillota</taxon>
        <taxon>Bacilli</taxon>
        <taxon>Bacillales</taxon>
        <taxon>Bacillaceae</taxon>
        <taxon>Alkalicoccus</taxon>
    </lineage>
</organism>
<keyword evidence="7" id="KW-1185">Reference proteome</keyword>
<dbReference type="PANTHER" id="PTHR38452">
    <property type="entry name" value="UPF0756 MEMBRANE PROTEIN YEAL"/>
    <property type="match status" value="1"/>
</dbReference>
<feature type="transmembrane region" description="Helical" evidence="5">
    <location>
        <begin position="53"/>
        <end position="73"/>
    </location>
</feature>
<dbReference type="PANTHER" id="PTHR38452:SF1">
    <property type="entry name" value="UPF0756 MEMBRANE PROTEIN YEAL"/>
    <property type="match status" value="1"/>
</dbReference>
<feature type="transmembrane region" description="Helical" evidence="5">
    <location>
        <begin position="115"/>
        <end position="144"/>
    </location>
</feature>
<reference evidence="7" key="1">
    <citation type="submission" date="2016-10" db="EMBL/GenBank/DDBJ databases">
        <authorList>
            <person name="Varghese N."/>
            <person name="Submissions S."/>
        </authorList>
    </citation>
    <scope>NUCLEOTIDE SEQUENCE [LARGE SCALE GENOMIC DNA]</scope>
    <source>
        <strain evidence="7">CGMCC 1.10369</strain>
    </source>
</reference>
<dbReference type="EMBL" id="FNIL01000002">
    <property type="protein sequence ID" value="SDN55759.1"/>
    <property type="molecule type" value="Genomic_DNA"/>
</dbReference>
<dbReference type="RefSeq" id="WP_090841196.1">
    <property type="nucleotide sequence ID" value="NZ_FNIL01000002.1"/>
</dbReference>
<proteinExistence type="inferred from homology"/>
<dbReference type="OrthoDB" id="80306at2"/>
<sequence>MNQPLIFMLLLLAVGFFAKNQTLMIAVAVLLVIHYSGFGNSVLPYIQSKGIQIGVTIITIAVLVPIMTGDIGLRDLQEAMGSSYAWIALVSGIFVAVIAANGIDLLQSDPHITVALVFGTILAVAVFGGVAVGPVIGAGIAYLAMRIVEFFSTLGG</sequence>
<protein>
    <recommendedName>
        <fullName evidence="5">UPF0756 membrane protein SAMN04488053_10250</fullName>
    </recommendedName>
</protein>
<dbReference type="AlphaFoldDB" id="A0A1H0CD07"/>
<comment type="similarity">
    <text evidence="5">Belongs to the UPF0756 family.</text>
</comment>
<evidence type="ECO:0000256" key="2">
    <source>
        <dbReference type="ARBA" id="ARBA00022692"/>
    </source>
</evidence>
<keyword evidence="2 5" id="KW-0812">Transmembrane</keyword>
<comment type="subcellular location">
    <subcellularLocation>
        <location evidence="5">Cell membrane</location>
        <topology evidence="5">Multi-pass membrane protein</topology>
    </subcellularLocation>
</comment>
<feature type="transmembrane region" description="Helical" evidence="5">
    <location>
        <begin position="7"/>
        <end position="33"/>
    </location>
</feature>
<gene>
    <name evidence="6" type="ORF">SAMN04488053_10250</name>
</gene>
<evidence type="ECO:0000256" key="4">
    <source>
        <dbReference type="ARBA" id="ARBA00023136"/>
    </source>
</evidence>
<evidence type="ECO:0000313" key="6">
    <source>
        <dbReference type="EMBL" id="SDN55759.1"/>
    </source>
</evidence>